<comment type="caution">
    <text evidence="1">The sequence shown here is derived from an EMBL/GenBank/DDBJ whole genome shotgun (WGS) entry which is preliminary data.</text>
</comment>
<name>A0A699TXV5_TANCI</name>
<dbReference type="EMBL" id="BKCJ011281239">
    <property type="protein sequence ID" value="GFD14700.1"/>
    <property type="molecule type" value="Genomic_DNA"/>
</dbReference>
<dbReference type="AlphaFoldDB" id="A0A699TXV5"/>
<sequence length="92" mass="10564">MTSLTSMYELACRIIQKNIEEKQLEEEQAIDSLFDEFTGELTLLRSIPPGIDETDCHPAKETRFAKRLLYDNSSPRPPEEIVFDNSNVDIES</sequence>
<feature type="non-terminal residue" evidence="1">
    <location>
        <position position="92"/>
    </location>
</feature>
<proteinExistence type="predicted"/>
<gene>
    <name evidence="1" type="ORF">Tci_886669</name>
</gene>
<protein>
    <submittedName>
        <fullName evidence="1">Uncharacterized protein</fullName>
    </submittedName>
</protein>
<organism evidence="1">
    <name type="scientific">Tanacetum cinerariifolium</name>
    <name type="common">Dalmatian daisy</name>
    <name type="synonym">Chrysanthemum cinerariifolium</name>
    <dbReference type="NCBI Taxonomy" id="118510"/>
    <lineage>
        <taxon>Eukaryota</taxon>
        <taxon>Viridiplantae</taxon>
        <taxon>Streptophyta</taxon>
        <taxon>Embryophyta</taxon>
        <taxon>Tracheophyta</taxon>
        <taxon>Spermatophyta</taxon>
        <taxon>Magnoliopsida</taxon>
        <taxon>eudicotyledons</taxon>
        <taxon>Gunneridae</taxon>
        <taxon>Pentapetalae</taxon>
        <taxon>asterids</taxon>
        <taxon>campanulids</taxon>
        <taxon>Asterales</taxon>
        <taxon>Asteraceae</taxon>
        <taxon>Asteroideae</taxon>
        <taxon>Anthemideae</taxon>
        <taxon>Anthemidinae</taxon>
        <taxon>Tanacetum</taxon>
    </lineage>
</organism>
<accession>A0A699TXV5</accession>
<evidence type="ECO:0000313" key="1">
    <source>
        <dbReference type="EMBL" id="GFD14700.1"/>
    </source>
</evidence>
<reference evidence="1" key="1">
    <citation type="journal article" date="2019" name="Sci. Rep.">
        <title>Draft genome of Tanacetum cinerariifolium, the natural source of mosquito coil.</title>
        <authorList>
            <person name="Yamashiro T."/>
            <person name="Shiraishi A."/>
            <person name="Satake H."/>
            <person name="Nakayama K."/>
        </authorList>
    </citation>
    <scope>NUCLEOTIDE SEQUENCE</scope>
</reference>